<dbReference type="PANTHER" id="PTHR13329:SF2">
    <property type="entry name" value="SMALL RIBOSOMAL SUBUNIT PROTEIN MS40"/>
    <property type="match status" value="1"/>
</dbReference>
<dbReference type="GO" id="GO:0005739">
    <property type="term" value="C:mitochondrion"/>
    <property type="evidence" value="ECO:0007669"/>
    <property type="project" value="TreeGrafter"/>
</dbReference>
<dbReference type="Gene3D" id="4.10.640.10">
    <property type="entry name" value="Ribosomal protein S18"/>
    <property type="match status" value="1"/>
</dbReference>
<sequence length="285" mass="33050">MVHTSVAIRCAISVDSMLCRVANTLASIRSANSLKTAAFLHTCCIKRHPTETTEDEEGSLSAEAENGTAIAGDDTVEAVGFAFNHMEKKKGLVKPSHTIAEQIDYMHSKAYKSAYKGLPVYHWYRRNFKGQALLQPPPRLRCLDNHYKFKTNNPCPICRDEYLFFDYRNPELIMQFLKSGTAEPLHILKSGLCFEQYHQLQVQLLKAKEHGTIKFCVPFRNFDYKLWYPWWDGPEHVNVCRGSSLETLHKFYPDPVVLFPTHNRDRGNNWDQWWIRHQKFAQRGK</sequence>
<dbReference type="WBParaSite" id="SMUV_0000657501-mRNA-1">
    <property type="protein sequence ID" value="SMUV_0000657501-mRNA-1"/>
    <property type="gene ID" value="SMUV_0000657501"/>
</dbReference>
<dbReference type="GO" id="GO:0032543">
    <property type="term" value="P:mitochondrial translation"/>
    <property type="evidence" value="ECO:0007669"/>
    <property type="project" value="InterPro"/>
</dbReference>
<protein>
    <submittedName>
        <fullName evidence="2">28S ribosomal protein S18-2, mitochondrial</fullName>
    </submittedName>
</protein>
<evidence type="ECO:0000313" key="2">
    <source>
        <dbReference type="WBParaSite" id="SMUV_0000657501-mRNA-1"/>
    </source>
</evidence>
<dbReference type="SUPFAM" id="SSF46911">
    <property type="entry name" value="Ribosomal protein S18"/>
    <property type="match status" value="1"/>
</dbReference>
<keyword evidence="1" id="KW-1185">Reference proteome</keyword>
<reference evidence="2" key="1">
    <citation type="submission" date="2017-02" db="UniProtKB">
        <authorList>
            <consortium name="WormBaseParasite"/>
        </authorList>
    </citation>
    <scope>IDENTIFICATION</scope>
</reference>
<dbReference type="PANTHER" id="PTHR13329">
    <property type="entry name" value="MITOCHONDRIAL RIBOSOMAL PROTEIN S18B"/>
    <property type="match status" value="1"/>
</dbReference>
<dbReference type="InterPro" id="IPR040054">
    <property type="entry name" value="MRPS18B"/>
</dbReference>
<dbReference type="InterPro" id="IPR036870">
    <property type="entry name" value="Ribosomal_bS18_sf"/>
</dbReference>
<dbReference type="GO" id="GO:0003735">
    <property type="term" value="F:structural constituent of ribosome"/>
    <property type="evidence" value="ECO:0007669"/>
    <property type="project" value="InterPro"/>
</dbReference>
<evidence type="ECO:0000313" key="1">
    <source>
        <dbReference type="Proteomes" id="UP000046393"/>
    </source>
</evidence>
<proteinExistence type="predicted"/>
<dbReference type="STRING" id="451379.A0A0N5APJ6"/>
<name>A0A0N5APJ6_9BILA</name>
<dbReference type="AlphaFoldDB" id="A0A0N5APJ6"/>
<organism evidence="1 2">
    <name type="scientific">Syphacia muris</name>
    <dbReference type="NCBI Taxonomy" id="451379"/>
    <lineage>
        <taxon>Eukaryota</taxon>
        <taxon>Metazoa</taxon>
        <taxon>Ecdysozoa</taxon>
        <taxon>Nematoda</taxon>
        <taxon>Chromadorea</taxon>
        <taxon>Rhabditida</taxon>
        <taxon>Spirurina</taxon>
        <taxon>Oxyuridomorpha</taxon>
        <taxon>Oxyuroidea</taxon>
        <taxon>Oxyuridae</taxon>
        <taxon>Syphacia</taxon>
    </lineage>
</organism>
<accession>A0A0N5APJ6</accession>
<dbReference type="Proteomes" id="UP000046393">
    <property type="component" value="Unplaced"/>
</dbReference>